<dbReference type="PROSITE" id="PS00214">
    <property type="entry name" value="FABP"/>
    <property type="match status" value="1"/>
</dbReference>
<keyword evidence="3" id="KW-0813">Transport</keyword>
<dbReference type="PRINTS" id="PR00178">
    <property type="entry name" value="FATTYACIDBP"/>
</dbReference>
<evidence type="ECO:0000259" key="4">
    <source>
        <dbReference type="PROSITE" id="PS00214"/>
    </source>
</evidence>
<dbReference type="OrthoDB" id="354351at2759"/>
<dbReference type="Pfam" id="PF00061">
    <property type="entry name" value="Lipocalin"/>
    <property type="match status" value="1"/>
</dbReference>
<feature type="domain" description="Cytosolic fatty-acid binding proteins" evidence="4">
    <location>
        <begin position="107"/>
        <end position="124"/>
    </location>
</feature>
<organism evidence="5 6">
    <name type="scientific">Aphis glycines</name>
    <name type="common">Soybean aphid</name>
    <dbReference type="NCBI Taxonomy" id="307491"/>
    <lineage>
        <taxon>Eukaryota</taxon>
        <taxon>Metazoa</taxon>
        <taxon>Ecdysozoa</taxon>
        <taxon>Arthropoda</taxon>
        <taxon>Hexapoda</taxon>
        <taxon>Insecta</taxon>
        <taxon>Pterygota</taxon>
        <taxon>Neoptera</taxon>
        <taxon>Paraneoptera</taxon>
        <taxon>Hemiptera</taxon>
        <taxon>Sternorrhyncha</taxon>
        <taxon>Aphidomorpha</taxon>
        <taxon>Aphidoidea</taxon>
        <taxon>Aphididae</taxon>
        <taxon>Aphidini</taxon>
        <taxon>Aphis</taxon>
        <taxon>Aphis</taxon>
    </lineage>
</organism>
<comment type="caution">
    <text evidence="5">The sequence shown here is derived from an EMBL/GenBank/DDBJ whole genome shotgun (WGS) entry which is preliminary data.</text>
</comment>
<comment type="similarity">
    <text evidence="1 3">Belongs to the calycin superfamily. Fatty-acid binding protein (FABP) family.</text>
</comment>
<protein>
    <recommendedName>
        <fullName evidence="4">Cytosolic fatty-acid binding proteins domain-containing protein</fullName>
    </recommendedName>
</protein>
<dbReference type="AlphaFoldDB" id="A0A6G0TPE4"/>
<keyword evidence="6" id="KW-1185">Reference proteome</keyword>
<evidence type="ECO:0000256" key="1">
    <source>
        <dbReference type="ARBA" id="ARBA00008390"/>
    </source>
</evidence>
<proteinExistence type="inferred from homology"/>
<evidence type="ECO:0000313" key="6">
    <source>
        <dbReference type="Proteomes" id="UP000475862"/>
    </source>
</evidence>
<dbReference type="InterPro" id="IPR000463">
    <property type="entry name" value="Fatty_acid-bd"/>
</dbReference>
<sequence length="223" mass="26027">MFLSREYSRSIPTAPGRDRVSFWHVQLVQVNPVRYSHYPVLIHVQPIEMDFSYDELAIIALLLDVDKKKYNRAPRNYWVHSGVIITILQSSARKPKNNQKMSLIFNKKYKLDRSENFDEYMKALGVGMVKRTLANTIYPVVELTKNDDGKFVLSSNSTMKNFSIVFNLDEEFDEETLDGRQVKAIIRQDGNKLVHVQKHSKHSDTTIVREFEPDQLKMFSKIK</sequence>
<reference evidence="5 6" key="1">
    <citation type="submission" date="2019-08" db="EMBL/GenBank/DDBJ databases">
        <title>The genome of the soybean aphid Biotype 1, its phylome, world population structure and adaptation to the North American continent.</title>
        <authorList>
            <person name="Giordano R."/>
            <person name="Donthu R.K."/>
            <person name="Hernandez A.G."/>
            <person name="Wright C.L."/>
            <person name="Zimin A.V."/>
        </authorList>
    </citation>
    <scope>NUCLEOTIDE SEQUENCE [LARGE SCALE GENOMIC DNA]</scope>
    <source>
        <tissue evidence="5">Whole aphids</tissue>
    </source>
</reference>
<dbReference type="EMBL" id="VYZN01000025">
    <property type="protein sequence ID" value="KAE9535580.1"/>
    <property type="molecule type" value="Genomic_DNA"/>
</dbReference>
<evidence type="ECO:0000256" key="2">
    <source>
        <dbReference type="ARBA" id="ARBA00023121"/>
    </source>
</evidence>
<dbReference type="InterPro" id="IPR031259">
    <property type="entry name" value="ILBP"/>
</dbReference>
<dbReference type="InterPro" id="IPR000566">
    <property type="entry name" value="Lipocln_cytosolic_FA-bd_dom"/>
</dbReference>
<keyword evidence="2" id="KW-0446">Lipid-binding</keyword>
<accession>A0A6G0TPE4</accession>
<dbReference type="Proteomes" id="UP000475862">
    <property type="component" value="Unassembled WGS sequence"/>
</dbReference>
<dbReference type="SUPFAM" id="SSF50814">
    <property type="entry name" value="Lipocalins"/>
    <property type="match status" value="1"/>
</dbReference>
<gene>
    <name evidence="5" type="ORF">AGLY_007481</name>
</gene>
<name>A0A6G0TPE4_APHGL</name>
<dbReference type="InterPro" id="IPR012674">
    <property type="entry name" value="Calycin"/>
</dbReference>
<evidence type="ECO:0000313" key="5">
    <source>
        <dbReference type="EMBL" id="KAE9535580.1"/>
    </source>
</evidence>
<dbReference type="PANTHER" id="PTHR11955">
    <property type="entry name" value="FATTY ACID BINDING PROTEIN"/>
    <property type="match status" value="1"/>
</dbReference>
<evidence type="ECO:0000256" key="3">
    <source>
        <dbReference type="RuleBase" id="RU003696"/>
    </source>
</evidence>
<dbReference type="Gene3D" id="2.40.128.20">
    <property type="match status" value="1"/>
</dbReference>
<dbReference type="GO" id="GO:0008289">
    <property type="term" value="F:lipid binding"/>
    <property type="evidence" value="ECO:0007669"/>
    <property type="project" value="UniProtKB-KW"/>
</dbReference>